<dbReference type="AlphaFoldDB" id="A0A1E5G6L8"/>
<dbReference type="Proteomes" id="UP000094296">
    <property type="component" value="Unassembled WGS sequence"/>
</dbReference>
<dbReference type="EMBL" id="MIJE01000001">
    <property type="protein sequence ID" value="OEF98394.1"/>
    <property type="molecule type" value="Genomic_DNA"/>
</dbReference>
<gene>
    <name evidence="2" type="ORF">BHF68_01575</name>
</gene>
<dbReference type="OrthoDB" id="9759601at2"/>
<dbReference type="RefSeq" id="WP_069641886.1">
    <property type="nucleotide sequence ID" value="NZ_MIJE01000001.1"/>
</dbReference>
<dbReference type="PANTHER" id="PTHR43155:SF2">
    <property type="entry name" value="CYCLIC DI-GMP PHOSPHODIESTERASE PA4108"/>
    <property type="match status" value="1"/>
</dbReference>
<dbReference type="PANTHER" id="PTHR43155">
    <property type="entry name" value="CYCLIC DI-GMP PHOSPHODIESTERASE PA4108-RELATED"/>
    <property type="match status" value="1"/>
</dbReference>
<evidence type="ECO:0000313" key="3">
    <source>
        <dbReference type="Proteomes" id="UP000094296"/>
    </source>
</evidence>
<dbReference type="Gene3D" id="1.10.3210.10">
    <property type="entry name" value="Hypothetical protein af1432"/>
    <property type="match status" value="1"/>
</dbReference>
<dbReference type="SMART" id="SM00471">
    <property type="entry name" value="HDc"/>
    <property type="match status" value="1"/>
</dbReference>
<protein>
    <recommendedName>
        <fullName evidence="1">HD-GYP domain-containing protein</fullName>
    </recommendedName>
</protein>
<accession>A0A1E5G6L8</accession>
<organism evidence="2 3">
    <name type="scientific">Desulfuribacillus alkaliarsenatis</name>
    <dbReference type="NCBI Taxonomy" id="766136"/>
    <lineage>
        <taxon>Bacteria</taxon>
        <taxon>Bacillati</taxon>
        <taxon>Bacillota</taxon>
        <taxon>Desulfuribacillia</taxon>
        <taxon>Desulfuribacillales</taxon>
        <taxon>Desulfuribacillaceae</taxon>
        <taxon>Desulfuribacillus</taxon>
    </lineage>
</organism>
<proteinExistence type="predicted"/>
<dbReference type="InterPro" id="IPR003607">
    <property type="entry name" value="HD/PDEase_dom"/>
</dbReference>
<dbReference type="PROSITE" id="PS51832">
    <property type="entry name" value="HD_GYP"/>
    <property type="match status" value="1"/>
</dbReference>
<feature type="domain" description="HD-GYP" evidence="1">
    <location>
        <begin position="117"/>
        <end position="311"/>
    </location>
</feature>
<dbReference type="STRING" id="766136.BHF68_01575"/>
<dbReference type="Pfam" id="PF13487">
    <property type="entry name" value="HD_5"/>
    <property type="match status" value="1"/>
</dbReference>
<name>A0A1E5G6L8_9FIRM</name>
<dbReference type="CDD" id="cd00077">
    <property type="entry name" value="HDc"/>
    <property type="match status" value="1"/>
</dbReference>
<reference evidence="2 3" key="1">
    <citation type="submission" date="2016-09" db="EMBL/GenBank/DDBJ databases">
        <title>Draft genome sequence for the type strain of Desulfuribacillus alkaliarsenatis AHT28, an obligately anaerobic, sulfidogenic bacterium isolated from Russian soda lake sediments.</title>
        <authorList>
            <person name="Abin C.A."/>
            <person name="Hollibaugh J.T."/>
        </authorList>
    </citation>
    <scope>NUCLEOTIDE SEQUENCE [LARGE SCALE GENOMIC DNA]</scope>
    <source>
        <strain evidence="2 3">AHT28</strain>
    </source>
</reference>
<dbReference type="InterPro" id="IPR037522">
    <property type="entry name" value="HD_GYP_dom"/>
</dbReference>
<dbReference type="SUPFAM" id="SSF109604">
    <property type="entry name" value="HD-domain/PDEase-like"/>
    <property type="match status" value="1"/>
</dbReference>
<comment type="caution">
    <text evidence="2">The sequence shown here is derived from an EMBL/GenBank/DDBJ whole genome shotgun (WGS) entry which is preliminary data.</text>
</comment>
<evidence type="ECO:0000313" key="2">
    <source>
        <dbReference type="EMBL" id="OEF98394.1"/>
    </source>
</evidence>
<evidence type="ECO:0000259" key="1">
    <source>
        <dbReference type="PROSITE" id="PS51832"/>
    </source>
</evidence>
<sequence>MIEKDLSYMLVNDILAKDLENPQTGLLLLSKGHRLRATDITLLIKNNVSSVIVETDDKKIADSIIHQIHSLWSNVNKEFNDGYIENINGVKQLFANIVEGNEAKLEEVFDNYLVLLEGALARGYLLHVLHKIRGYDDYTYRHSLNVSLISGIIGKLMGLSLEDITNLSQAGLLHDIGKVKINEQIIGKKGPLTDDEYNKVQFHTTFGYEVLQDLGNISMKIQTAALAHHERLNGSGYPLGLKGDEIPLYAQIIAVADTYDAICSDRVYKKKESPFVAIDELTKGMYEGKYSVEIVTKFTYFLISGYVGYEVILNNKIRAKILLVHNEEPLRPLLQIDKEYIDLRKRRDLAIKEIIL</sequence>
<keyword evidence="3" id="KW-1185">Reference proteome</keyword>